<sequence length="172" mass="19146">MVDWLAACVRHLAGRSGDTPAPPERQEKAGNPVIDWHYALSVAYATQGKLCLSPLTDAERLVLFPEVLLPEVATGHNRLPYHTCAHDPGKRAVVTRLYHQEEAARAMMAICAATPDTLRGVVKHWQHRISPDALCDMLAQWQENQPGLTGIRAARWTKKSPANLRPEYLRVA</sequence>
<protein>
    <submittedName>
        <fullName evidence="1">Plasmid SOS inhibition protein A</fullName>
    </submittedName>
</protein>
<organism evidence="1 2">
    <name type="scientific">Klebsiella michiganensis</name>
    <dbReference type="NCBI Taxonomy" id="1134687"/>
    <lineage>
        <taxon>Bacteria</taxon>
        <taxon>Pseudomonadati</taxon>
        <taxon>Pseudomonadota</taxon>
        <taxon>Gammaproteobacteria</taxon>
        <taxon>Enterobacterales</taxon>
        <taxon>Enterobacteriaceae</taxon>
        <taxon>Klebsiella/Raoultella group</taxon>
        <taxon>Klebsiella</taxon>
    </lineage>
</organism>
<gene>
    <name evidence="1" type="ORF">GW952_31035</name>
</gene>
<accession>A0A6P1V4H9</accession>
<dbReference type="EMBL" id="CP048110">
    <property type="protein sequence ID" value="QHS50051.1"/>
    <property type="molecule type" value="Genomic_DNA"/>
</dbReference>
<reference evidence="1 2" key="1">
    <citation type="submission" date="2020-01" db="EMBL/GenBank/DDBJ databases">
        <title>Bactrocera dorsalis gut bacteria genome.</title>
        <authorList>
            <person name="Zhang H."/>
            <person name="Cai Z."/>
        </authorList>
    </citation>
    <scope>NUCLEOTIDE SEQUENCE [LARGE SCALE GENOMIC DNA]</scope>
    <source>
        <strain evidence="1 2">BD177</strain>
        <plasmid evidence="1 2">unnamed2</plasmid>
    </source>
</reference>
<dbReference type="RefSeq" id="WP_162122826.1">
    <property type="nucleotide sequence ID" value="NZ_CP048110.1"/>
</dbReference>
<proteinExistence type="predicted"/>
<evidence type="ECO:0000313" key="1">
    <source>
        <dbReference type="EMBL" id="QHS50051.1"/>
    </source>
</evidence>
<name>A0A6P1V4H9_9ENTR</name>
<dbReference type="Proteomes" id="UP000464389">
    <property type="component" value="Plasmid unnamed2"/>
</dbReference>
<geneLocation type="plasmid" evidence="1">
    <name>unnamed2</name>
</geneLocation>
<dbReference type="AlphaFoldDB" id="A0A6P1V4H9"/>
<evidence type="ECO:0000313" key="2">
    <source>
        <dbReference type="Proteomes" id="UP000464389"/>
    </source>
</evidence>
<keyword evidence="1" id="KW-0614">Plasmid</keyword>